<feature type="compositionally biased region" description="Acidic residues" evidence="2">
    <location>
        <begin position="1"/>
        <end position="11"/>
    </location>
</feature>
<dbReference type="InterPro" id="IPR045864">
    <property type="entry name" value="aa-tRNA-synth_II/BPL/LPL"/>
</dbReference>
<dbReference type="Gene3D" id="1.10.10.10">
    <property type="entry name" value="Winged helix-like DNA-binding domain superfamily/Winged helix DNA-binding domain"/>
    <property type="match status" value="1"/>
</dbReference>
<organism evidence="4 5">
    <name type="scientific">Halobaculum lipolyticum</name>
    <dbReference type="NCBI Taxonomy" id="3032001"/>
    <lineage>
        <taxon>Archaea</taxon>
        <taxon>Methanobacteriati</taxon>
        <taxon>Methanobacteriota</taxon>
        <taxon>Stenosarchaea group</taxon>
        <taxon>Halobacteria</taxon>
        <taxon>Halobacteriales</taxon>
        <taxon>Haloferacaceae</taxon>
        <taxon>Halobaculum</taxon>
    </lineage>
</organism>
<name>A0ABD5W5X9_9EURY</name>
<dbReference type="InterPro" id="IPR013196">
    <property type="entry name" value="HTH_11"/>
</dbReference>
<evidence type="ECO:0000313" key="4">
    <source>
        <dbReference type="EMBL" id="MFC7068471.1"/>
    </source>
</evidence>
<keyword evidence="1 4" id="KW-0436">Ligase</keyword>
<dbReference type="AlphaFoldDB" id="A0ABD5W5X9"/>
<proteinExistence type="inferred from homology"/>
<gene>
    <name evidence="4" type="ORF">ACFQL9_02365</name>
</gene>
<dbReference type="CDD" id="cd16442">
    <property type="entry name" value="BPL"/>
    <property type="match status" value="1"/>
</dbReference>
<dbReference type="Gene3D" id="3.30.930.10">
    <property type="entry name" value="Bira Bifunctional Protein, Domain 2"/>
    <property type="match status" value="1"/>
</dbReference>
<dbReference type="SUPFAM" id="SSF46785">
    <property type="entry name" value="Winged helix' DNA-binding domain"/>
    <property type="match status" value="1"/>
</dbReference>
<feature type="region of interest" description="Disordered" evidence="2">
    <location>
        <begin position="1"/>
        <end position="27"/>
    </location>
</feature>
<dbReference type="CDD" id="cd00090">
    <property type="entry name" value="HTH_ARSR"/>
    <property type="match status" value="1"/>
</dbReference>
<dbReference type="Proteomes" id="UP001596461">
    <property type="component" value="Unassembled WGS sequence"/>
</dbReference>
<dbReference type="InterPro" id="IPR011991">
    <property type="entry name" value="ArsR-like_HTH"/>
</dbReference>
<reference evidence="4 5" key="1">
    <citation type="journal article" date="2019" name="Int. J. Syst. Evol. Microbiol.">
        <title>The Global Catalogue of Microorganisms (GCM) 10K type strain sequencing project: providing services to taxonomists for standard genome sequencing and annotation.</title>
        <authorList>
            <consortium name="The Broad Institute Genomics Platform"/>
            <consortium name="The Broad Institute Genome Sequencing Center for Infectious Disease"/>
            <person name="Wu L."/>
            <person name="Ma J."/>
        </authorList>
    </citation>
    <scope>NUCLEOTIDE SEQUENCE [LARGE SCALE GENOMIC DNA]</scope>
    <source>
        <strain evidence="4 5">DT31</strain>
    </source>
</reference>
<dbReference type="EMBL" id="JBHTAH010000001">
    <property type="protein sequence ID" value="MFC7068471.1"/>
    <property type="molecule type" value="Genomic_DNA"/>
</dbReference>
<dbReference type="SUPFAM" id="SSF55681">
    <property type="entry name" value="Class II aaRS and biotin synthetases"/>
    <property type="match status" value="1"/>
</dbReference>
<dbReference type="Gene3D" id="2.30.30.100">
    <property type="match status" value="1"/>
</dbReference>
<evidence type="ECO:0000259" key="3">
    <source>
        <dbReference type="PROSITE" id="PS51733"/>
    </source>
</evidence>
<dbReference type="InterPro" id="IPR036390">
    <property type="entry name" value="WH_DNA-bd_sf"/>
</dbReference>
<dbReference type="PANTHER" id="PTHR12835:SF5">
    <property type="entry name" value="BIOTIN--PROTEIN LIGASE"/>
    <property type="match status" value="1"/>
</dbReference>
<dbReference type="InterPro" id="IPR004408">
    <property type="entry name" value="Biotin_CoA_COase_ligase"/>
</dbReference>
<dbReference type="PANTHER" id="PTHR12835">
    <property type="entry name" value="BIOTIN PROTEIN LIGASE"/>
    <property type="match status" value="1"/>
</dbReference>
<protein>
    <submittedName>
        <fullName evidence="4">Biotin--[acetyl-CoA-carboxylase] ligase</fullName>
        <ecNumber evidence="4">6.3.4.15</ecNumber>
    </submittedName>
</protein>
<dbReference type="InterPro" id="IPR003142">
    <property type="entry name" value="BPL_C"/>
</dbReference>
<evidence type="ECO:0000256" key="1">
    <source>
        <dbReference type="ARBA" id="ARBA00022598"/>
    </source>
</evidence>
<dbReference type="EC" id="6.3.4.15" evidence="4"/>
<dbReference type="InterPro" id="IPR004143">
    <property type="entry name" value="BPL_LPL_catalytic"/>
</dbReference>
<dbReference type="PROSITE" id="PS51733">
    <property type="entry name" value="BPL_LPL_CATALYTIC"/>
    <property type="match status" value="1"/>
</dbReference>
<dbReference type="RefSeq" id="WP_284031415.1">
    <property type="nucleotide sequence ID" value="NZ_CP126154.1"/>
</dbReference>
<dbReference type="Pfam" id="PF02237">
    <property type="entry name" value="BPL_C"/>
    <property type="match status" value="1"/>
</dbReference>
<evidence type="ECO:0000256" key="2">
    <source>
        <dbReference type="SAM" id="MobiDB-lite"/>
    </source>
</evidence>
<accession>A0ABD5W5X9</accession>
<dbReference type="InterPro" id="IPR030855">
    <property type="entry name" value="Bifunct_BirA"/>
</dbReference>
<dbReference type="Pfam" id="PF03099">
    <property type="entry name" value="BPL_LplA_LipB"/>
    <property type="match status" value="1"/>
</dbReference>
<evidence type="ECO:0000313" key="5">
    <source>
        <dbReference type="Proteomes" id="UP001596461"/>
    </source>
</evidence>
<keyword evidence="5" id="KW-1185">Reference proteome</keyword>
<sequence>MSGPDDGDDGDGASAGPTPTAEGPAVGLPATRRRLLAALADGPVSGPTLAEELDVSRAAVWNHVEALRDAGVTVESTDDGYAVTEVTGYSGEAIAYGLDAPFAVDYHDSVGSTNDRARDLAAAGAGDVAVVADEQTASRGRLDREWVSPPGGVWLSLLCRPEVPPAHAPAYTLAAAVAVTRACREAGVDARIKWPNDVLVGDTGGRGGRKLCGILTEMEGEADRVSWLAVGIGLNANVDPAALPPDAAATSLLRERGDPVDRRLLVQRIVEEFHALRGDLRGAVTAWEEYADTIGRRVRVDTPGGVVEGEAVGIEFPGALLVDTGEETVAVTAGDCDHLRPVDG</sequence>
<dbReference type="InterPro" id="IPR036388">
    <property type="entry name" value="WH-like_DNA-bd_sf"/>
</dbReference>
<comment type="caution">
    <text evidence="4">The sequence shown here is derived from an EMBL/GenBank/DDBJ whole genome shotgun (WGS) entry which is preliminary data.</text>
</comment>
<dbReference type="Pfam" id="PF08279">
    <property type="entry name" value="HTH_11"/>
    <property type="match status" value="1"/>
</dbReference>
<dbReference type="GO" id="GO:0004077">
    <property type="term" value="F:biotin--[biotin carboxyl-carrier protein] ligase activity"/>
    <property type="evidence" value="ECO:0007669"/>
    <property type="project" value="UniProtKB-EC"/>
</dbReference>
<feature type="domain" description="BPL/LPL catalytic" evidence="3">
    <location>
        <begin position="89"/>
        <end position="281"/>
    </location>
</feature>
<dbReference type="GeneID" id="81126310"/>
<dbReference type="NCBIfam" id="TIGR00121">
    <property type="entry name" value="birA_ligase"/>
    <property type="match status" value="1"/>
</dbReference>
<dbReference type="HAMAP" id="MF_00978">
    <property type="entry name" value="Bifunct_BirA"/>
    <property type="match status" value="1"/>
</dbReference>